<dbReference type="Gene3D" id="3.40.1530.20">
    <property type="entry name" value="Protein of unknown function (DUF1491)"/>
    <property type="match status" value="1"/>
</dbReference>
<evidence type="ECO:0000313" key="2">
    <source>
        <dbReference type="Proteomes" id="UP000481327"/>
    </source>
</evidence>
<dbReference type="Pfam" id="PF07372">
    <property type="entry name" value="DUF1491"/>
    <property type="match status" value="1"/>
</dbReference>
<protein>
    <submittedName>
        <fullName evidence="1">DUF1491 family protein</fullName>
    </submittedName>
</protein>
<evidence type="ECO:0000313" key="1">
    <source>
        <dbReference type="EMBL" id="MQT16938.1"/>
    </source>
</evidence>
<dbReference type="Proteomes" id="UP000481327">
    <property type="component" value="Unassembled WGS sequence"/>
</dbReference>
<comment type="caution">
    <text evidence="1">The sequence shown here is derived from an EMBL/GenBank/DDBJ whole genome shotgun (WGS) entry which is preliminary data.</text>
</comment>
<name>A0A7C9GUH1_9SPHN</name>
<keyword evidence="2" id="KW-1185">Reference proteome</keyword>
<gene>
    <name evidence="1" type="ORF">F3168_06665</name>
</gene>
<dbReference type="InterPro" id="IPR009964">
    <property type="entry name" value="DUF1491"/>
</dbReference>
<organism evidence="1 2">
    <name type="scientific">Sandarakinorhabdus fusca</name>
    <dbReference type="NCBI Taxonomy" id="1439888"/>
    <lineage>
        <taxon>Bacteria</taxon>
        <taxon>Pseudomonadati</taxon>
        <taxon>Pseudomonadota</taxon>
        <taxon>Alphaproteobacteria</taxon>
        <taxon>Sphingomonadales</taxon>
        <taxon>Sphingosinicellaceae</taxon>
        <taxon>Sandarakinorhabdus</taxon>
    </lineage>
</organism>
<dbReference type="RefSeq" id="WP_152577375.1">
    <property type="nucleotide sequence ID" value="NZ_JAATJI010000001.1"/>
</dbReference>
<reference evidence="1 2" key="1">
    <citation type="submission" date="2019-09" db="EMBL/GenBank/DDBJ databases">
        <title>Polymorphobacter sp. isolated from a lake in China.</title>
        <authorList>
            <person name="Liu Z."/>
        </authorList>
    </citation>
    <scope>NUCLEOTIDE SEQUENCE [LARGE SCALE GENOMIC DNA]</scope>
    <source>
        <strain evidence="1 2">D40P</strain>
    </source>
</reference>
<dbReference type="EMBL" id="WIOL01000002">
    <property type="protein sequence ID" value="MQT16938.1"/>
    <property type="molecule type" value="Genomic_DNA"/>
</dbReference>
<dbReference type="OrthoDB" id="9809136at2"/>
<proteinExistence type="predicted"/>
<sequence length="107" mass="11311">MTARLASGIRVAALLRRVAAAGGFATVLARGDATAGSIAIVTRDRGETQVLEPVLALAGGYEWRTAASGESVDSWVERARKRDPDLWVIELDIPDAARFVAETASSD</sequence>
<accession>A0A7C9GUH1</accession>
<dbReference type="AlphaFoldDB" id="A0A7C9GUH1"/>